<dbReference type="PROSITE" id="PS50937">
    <property type="entry name" value="HTH_MERR_2"/>
    <property type="match status" value="1"/>
</dbReference>
<dbReference type="Pfam" id="PF13411">
    <property type="entry name" value="MerR_1"/>
    <property type="match status" value="1"/>
</dbReference>
<dbReference type="InterPro" id="IPR012925">
    <property type="entry name" value="TipAS_dom"/>
</dbReference>
<evidence type="ECO:0000313" key="6">
    <source>
        <dbReference type="EMBL" id="GAA0742013.1"/>
    </source>
</evidence>
<dbReference type="InterPro" id="IPR036244">
    <property type="entry name" value="TipA-like_antibiotic-bd"/>
</dbReference>
<dbReference type="Pfam" id="PF07739">
    <property type="entry name" value="TipAS"/>
    <property type="match status" value="2"/>
</dbReference>
<dbReference type="InterPro" id="IPR000551">
    <property type="entry name" value="MerR-type_HTH_dom"/>
</dbReference>
<keyword evidence="7" id="KW-1185">Reference proteome</keyword>
<proteinExistence type="predicted"/>
<evidence type="ECO:0000256" key="4">
    <source>
        <dbReference type="ARBA" id="ARBA00023163"/>
    </source>
</evidence>
<dbReference type="SUPFAM" id="SSF46955">
    <property type="entry name" value="Putative DNA-binding domain"/>
    <property type="match status" value="1"/>
</dbReference>
<dbReference type="Proteomes" id="UP001501510">
    <property type="component" value="Unassembled WGS sequence"/>
</dbReference>
<comment type="caution">
    <text evidence="6">The sequence shown here is derived from an EMBL/GenBank/DDBJ whole genome shotgun (WGS) entry which is preliminary data.</text>
</comment>
<dbReference type="Gene3D" id="1.10.1660.10">
    <property type="match status" value="1"/>
</dbReference>
<feature type="domain" description="HTH merR-type" evidence="5">
    <location>
        <begin position="1"/>
        <end position="70"/>
    </location>
</feature>
<reference evidence="6 7" key="1">
    <citation type="journal article" date="2019" name="Int. J. Syst. Evol. Microbiol.">
        <title>The Global Catalogue of Microorganisms (GCM) 10K type strain sequencing project: providing services to taxonomists for standard genome sequencing and annotation.</title>
        <authorList>
            <consortium name="The Broad Institute Genomics Platform"/>
            <consortium name="The Broad Institute Genome Sequencing Center for Infectious Disease"/>
            <person name="Wu L."/>
            <person name="Ma J."/>
        </authorList>
    </citation>
    <scope>NUCLEOTIDE SEQUENCE [LARGE SCALE GENOMIC DNA]</scope>
    <source>
        <strain evidence="6 7">JCM 1407</strain>
    </source>
</reference>
<keyword evidence="1" id="KW-0805">Transcription regulation</keyword>
<sequence>MRTVKQVSDLTGISVRMLHHYDKIELLKPTDFTKAGYRLYDDEALQTLQQILFFKELHIPLKEIKDIMNSAHFDKMKSLEKQKKLIILKRDRLNNLIDLINKTLKGENTMSFEEFDMNEYFNVLEEFKTEHEDKVIKLWGSVHKYNDYIEKVKSNKDKLAKTAIKQYGSIKKYAEATKKNLNNSNMLNLSEKYEEFKNDFLKDNHPKLKELFKKLTSDLTKDPSSKDIQKIAEEITTIAKKDYEAFNMVNGDEHWYCMINLYSVYPDWIEKVDKKYGKGASKFIGKSLKNYLGDNKPRREILYENLMSDFTKDPHSKEIQQIIKEIDSINKKQQETCKIDIGDNYFGSLAHFYLSDSNFIKTTDEKYGKGTSTFLGEAFKFYGENNK</sequence>
<evidence type="ECO:0000256" key="3">
    <source>
        <dbReference type="ARBA" id="ARBA00023159"/>
    </source>
</evidence>
<dbReference type="EMBL" id="BAAACG010000010">
    <property type="protein sequence ID" value="GAA0742013.1"/>
    <property type="molecule type" value="Genomic_DNA"/>
</dbReference>
<evidence type="ECO:0000256" key="2">
    <source>
        <dbReference type="ARBA" id="ARBA00023125"/>
    </source>
</evidence>
<dbReference type="SMART" id="SM00422">
    <property type="entry name" value="HTH_MERR"/>
    <property type="match status" value="1"/>
</dbReference>
<organism evidence="6 7">
    <name type="scientific">Clostridium oceanicum</name>
    <dbReference type="NCBI Taxonomy" id="1543"/>
    <lineage>
        <taxon>Bacteria</taxon>
        <taxon>Bacillati</taxon>
        <taxon>Bacillota</taxon>
        <taxon>Clostridia</taxon>
        <taxon>Eubacteriales</taxon>
        <taxon>Clostridiaceae</taxon>
        <taxon>Clostridium</taxon>
    </lineage>
</organism>
<accession>A0ABN1JL19</accession>
<keyword evidence="4" id="KW-0804">Transcription</keyword>
<keyword evidence="3" id="KW-0010">Activator</keyword>
<dbReference type="SUPFAM" id="SSF89082">
    <property type="entry name" value="Antibiotic binding domain of TipA-like multidrug resistance regulators"/>
    <property type="match status" value="1"/>
</dbReference>
<name>A0ABN1JL19_9CLOT</name>
<dbReference type="InterPro" id="IPR047057">
    <property type="entry name" value="MerR_fam"/>
</dbReference>
<dbReference type="PANTHER" id="PTHR30204:SF90">
    <property type="entry name" value="HTH-TYPE TRANSCRIPTIONAL ACTIVATOR MTA"/>
    <property type="match status" value="1"/>
</dbReference>
<evidence type="ECO:0000313" key="7">
    <source>
        <dbReference type="Proteomes" id="UP001501510"/>
    </source>
</evidence>
<dbReference type="PANTHER" id="PTHR30204">
    <property type="entry name" value="REDOX-CYCLING DRUG-SENSING TRANSCRIPTIONAL ACTIVATOR SOXR"/>
    <property type="match status" value="1"/>
</dbReference>
<gene>
    <name evidence="6" type="ORF">GCM10008906_23980</name>
</gene>
<dbReference type="InterPro" id="IPR009061">
    <property type="entry name" value="DNA-bd_dom_put_sf"/>
</dbReference>
<evidence type="ECO:0000259" key="5">
    <source>
        <dbReference type="PROSITE" id="PS50937"/>
    </source>
</evidence>
<dbReference type="RefSeq" id="WP_343761872.1">
    <property type="nucleotide sequence ID" value="NZ_BAAACG010000010.1"/>
</dbReference>
<keyword evidence="2" id="KW-0238">DNA-binding</keyword>
<protein>
    <submittedName>
        <fullName evidence="6">MerR family transcriptional regulator</fullName>
    </submittedName>
</protein>
<dbReference type="CDD" id="cd01106">
    <property type="entry name" value="HTH_TipAL-Mta"/>
    <property type="match status" value="1"/>
</dbReference>
<evidence type="ECO:0000256" key="1">
    <source>
        <dbReference type="ARBA" id="ARBA00023015"/>
    </source>
</evidence>